<feature type="compositionally biased region" description="Low complexity" evidence="1">
    <location>
        <begin position="186"/>
        <end position="227"/>
    </location>
</feature>
<evidence type="ECO:0000256" key="1">
    <source>
        <dbReference type="SAM" id="MobiDB-lite"/>
    </source>
</evidence>
<feature type="region of interest" description="Disordered" evidence="1">
    <location>
        <begin position="186"/>
        <end position="245"/>
    </location>
</feature>
<feature type="region of interest" description="Disordered" evidence="1">
    <location>
        <begin position="30"/>
        <end position="87"/>
    </location>
</feature>
<feature type="region of interest" description="Disordered" evidence="1">
    <location>
        <begin position="266"/>
        <end position="338"/>
    </location>
</feature>
<feature type="compositionally biased region" description="Polar residues" evidence="1">
    <location>
        <begin position="535"/>
        <end position="548"/>
    </location>
</feature>
<dbReference type="RefSeq" id="XP_071744673.1">
    <property type="nucleotide sequence ID" value="XM_071888572.1"/>
</dbReference>
<accession>A0A0K2U9J2</accession>
<feature type="compositionally biased region" description="Basic and acidic residues" evidence="1">
    <location>
        <begin position="231"/>
        <end position="241"/>
    </location>
</feature>
<feature type="region of interest" description="Disordered" evidence="1">
    <location>
        <begin position="690"/>
        <end position="730"/>
    </location>
</feature>
<dbReference type="KEGG" id="lsm:121119092"/>
<dbReference type="OrthoDB" id="6382860at2759"/>
<dbReference type="PANTHER" id="PTHR41156">
    <property type="entry name" value="AGAP006184-PA"/>
    <property type="match status" value="1"/>
</dbReference>
<reference evidence="2" key="1">
    <citation type="submission" date="2014-05" db="EMBL/GenBank/DDBJ databases">
        <authorList>
            <person name="Chronopoulou M."/>
        </authorList>
    </citation>
    <scope>NUCLEOTIDE SEQUENCE</scope>
    <source>
        <tissue evidence="2">Whole organism</tissue>
    </source>
</reference>
<feature type="compositionally biased region" description="Polar residues" evidence="1">
    <location>
        <begin position="266"/>
        <end position="286"/>
    </location>
</feature>
<feature type="compositionally biased region" description="Low complexity" evidence="1">
    <location>
        <begin position="694"/>
        <end position="707"/>
    </location>
</feature>
<feature type="compositionally biased region" description="Polar residues" evidence="1">
    <location>
        <begin position="469"/>
        <end position="494"/>
    </location>
</feature>
<dbReference type="RefSeq" id="XP_040569645.1">
    <property type="nucleotide sequence ID" value="XM_040713711.2"/>
</dbReference>
<dbReference type="EMBL" id="HACA01017528">
    <property type="protein sequence ID" value="CDW34889.1"/>
    <property type="molecule type" value="Transcribed_RNA"/>
</dbReference>
<feature type="compositionally biased region" description="Polar residues" evidence="1">
    <location>
        <begin position="502"/>
        <end position="511"/>
    </location>
</feature>
<sequence length="749" mass="80861">MSSSVRASPFRETEWDRRFNNLMDDLENSAAANMKTGSDDYAQSQNYSPQQHSLLSSSQHQSKSSSIINNNNSNSNTSNYLSSSSTSGLAPDNVLQDLNSALNASSNYIENHRTETGPGSMTEVHEYKTYSTSVGGGGAPDFDLQEKVQHMMPSSNLYSSSVNTGAASVTPKNGYSPLQSANMVSSLQQQNNGSGISSNNKTAFSSMSKVQNSSSSYKTSSNTTKTLSDAHLVHEQPERPGSRLKQNIEELDTLLYDLNNAQKMSDTGGDYTTSSITPGQISSDDYSFSEGGHSIHHQDKARHASNLAFNEYSTSTSEAKPPSPSPRRRFPSSSGGVAVSLASPASVKKAVGHNLYQTTTTTTTKTVREHSPYDYQRSSSTTPLTQDYRSTPTSPIKDLEYHKSNQDYSRTTTQGCNQDYSRTTTHGSNNDGGLTSPGGTVSDYGRTTPIPVVHEYNTAAKGNQDHTSRSGGNQEFSSRSGFNQQEFSSRTEAISHQADYGRNTTTSTLHSDASRGISPGRDYTSSHRIGDNAISDYSRSGTMPSTSGIGDGSEPKGAAYYAKYHSSHTHKSQQQHQQHQTHSFPTSGRNTPSFPTTATQQPPKRVDELMTELSEFDSSIHPTNFVEPRPANKMAHTTYINREDDTEYLLKKESSLDGGDQGVKDGHEPMPNIAGPAVYYPPGEMFLSETARDSASAAPLNPLSSSSKRSKGRGKGKSKDKSSNSDGKQGAAVVPICLPLCCAAPCVIM</sequence>
<feature type="compositionally biased region" description="Polar residues" evidence="1">
    <location>
        <begin position="307"/>
        <end position="318"/>
    </location>
</feature>
<evidence type="ECO:0000313" key="2">
    <source>
        <dbReference type="EMBL" id="CDW34889.1"/>
    </source>
</evidence>
<feature type="region of interest" description="Disordered" evidence="1">
    <location>
        <begin position="655"/>
        <end position="676"/>
    </location>
</feature>
<dbReference type="PANTHER" id="PTHR41156:SF1">
    <property type="entry name" value="ZASP-LIKE MOTIF DOMAIN-CONTAINING PROTEIN"/>
    <property type="match status" value="1"/>
</dbReference>
<feature type="region of interest" description="Disordered" evidence="1">
    <location>
        <begin position="360"/>
        <end position="604"/>
    </location>
</feature>
<feature type="compositionally biased region" description="Polar residues" evidence="1">
    <location>
        <begin position="376"/>
        <end position="394"/>
    </location>
</feature>
<organism evidence="2">
    <name type="scientific">Lepeophtheirus salmonis</name>
    <name type="common">Salmon louse</name>
    <name type="synonym">Caligus salmonis</name>
    <dbReference type="NCBI Taxonomy" id="72036"/>
    <lineage>
        <taxon>Eukaryota</taxon>
        <taxon>Metazoa</taxon>
        <taxon>Ecdysozoa</taxon>
        <taxon>Arthropoda</taxon>
        <taxon>Crustacea</taxon>
        <taxon>Multicrustacea</taxon>
        <taxon>Hexanauplia</taxon>
        <taxon>Copepoda</taxon>
        <taxon>Siphonostomatoida</taxon>
        <taxon>Caligidae</taxon>
        <taxon>Lepeophtheirus</taxon>
    </lineage>
</organism>
<dbReference type="AlphaFoldDB" id="A0A0K2U9J2"/>
<feature type="compositionally biased region" description="Polar residues" evidence="1">
    <location>
        <begin position="406"/>
        <end position="439"/>
    </location>
</feature>
<dbReference type="GeneID" id="121119092"/>
<name>A0A0K2U9J2_LEPSM</name>
<protein>
    <submittedName>
        <fullName evidence="2">Uncharacterized protein</fullName>
    </submittedName>
</protein>
<feature type="compositionally biased region" description="Low complexity" evidence="1">
    <location>
        <begin position="574"/>
        <end position="583"/>
    </location>
</feature>
<feature type="compositionally biased region" description="Low complexity" evidence="1">
    <location>
        <begin position="47"/>
        <end position="87"/>
    </location>
</feature>
<dbReference type="RefSeq" id="XP_071744674.1">
    <property type="nucleotide sequence ID" value="XM_071888573.1"/>
</dbReference>
<feature type="compositionally biased region" description="Polar residues" evidence="1">
    <location>
        <begin position="584"/>
        <end position="602"/>
    </location>
</feature>
<proteinExistence type="predicted"/>
<dbReference type="RefSeq" id="XP_040569644.1">
    <property type="nucleotide sequence ID" value="XM_040713710.2"/>
</dbReference>